<reference evidence="1 2" key="1">
    <citation type="journal article" date="2023" name="Mol. Phylogenet. Evol.">
        <title>Genome-scale phylogeny and comparative genomics of the fungal order Sordariales.</title>
        <authorList>
            <person name="Hensen N."/>
            <person name="Bonometti L."/>
            <person name="Westerberg I."/>
            <person name="Brannstrom I.O."/>
            <person name="Guillou S."/>
            <person name="Cros-Aarteil S."/>
            <person name="Calhoun S."/>
            <person name="Haridas S."/>
            <person name="Kuo A."/>
            <person name="Mondo S."/>
            <person name="Pangilinan J."/>
            <person name="Riley R."/>
            <person name="LaButti K."/>
            <person name="Andreopoulos B."/>
            <person name="Lipzen A."/>
            <person name="Chen C."/>
            <person name="Yan M."/>
            <person name="Daum C."/>
            <person name="Ng V."/>
            <person name="Clum A."/>
            <person name="Steindorff A."/>
            <person name="Ohm R.A."/>
            <person name="Martin F."/>
            <person name="Silar P."/>
            <person name="Natvig D.O."/>
            <person name="Lalanne C."/>
            <person name="Gautier V."/>
            <person name="Ament-Velasquez S.L."/>
            <person name="Kruys A."/>
            <person name="Hutchinson M.I."/>
            <person name="Powell A.J."/>
            <person name="Barry K."/>
            <person name="Miller A.N."/>
            <person name="Grigoriev I.V."/>
            <person name="Debuchy R."/>
            <person name="Gladieux P."/>
            <person name="Hiltunen Thoren M."/>
            <person name="Johannesson H."/>
        </authorList>
    </citation>
    <scope>NUCLEOTIDE SEQUENCE [LARGE SCALE GENOMIC DNA]</scope>
    <source>
        <strain evidence="1 2">FGSC 10403</strain>
    </source>
</reference>
<proteinExistence type="predicted"/>
<protein>
    <submittedName>
        <fullName evidence="1">Uncharacterized protein</fullName>
    </submittedName>
</protein>
<dbReference type="Proteomes" id="UP001285908">
    <property type="component" value="Unassembled WGS sequence"/>
</dbReference>
<dbReference type="RefSeq" id="XP_062694344.1">
    <property type="nucleotide sequence ID" value="XM_062837047.1"/>
</dbReference>
<evidence type="ECO:0000313" key="1">
    <source>
        <dbReference type="EMBL" id="KAK3494915.1"/>
    </source>
</evidence>
<evidence type="ECO:0000313" key="2">
    <source>
        <dbReference type="Proteomes" id="UP001285908"/>
    </source>
</evidence>
<accession>A0AAJ0IB70</accession>
<sequence length="90" mass="10193">MPEGLRDSGSTRRIPEQLHERLDIPMWYRRDRKGSDVQDTGREARRNITEEFGRTGQSGHHSCVVDCWVVASHAEVVMAFICHGANCAVN</sequence>
<dbReference type="AlphaFoldDB" id="A0AAJ0IB70"/>
<gene>
    <name evidence="1" type="ORF">B0T23DRAFT_377762</name>
</gene>
<keyword evidence="2" id="KW-1185">Reference proteome</keyword>
<organism evidence="1 2">
    <name type="scientific">Neurospora hispaniola</name>
    <dbReference type="NCBI Taxonomy" id="588809"/>
    <lineage>
        <taxon>Eukaryota</taxon>
        <taxon>Fungi</taxon>
        <taxon>Dikarya</taxon>
        <taxon>Ascomycota</taxon>
        <taxon>Pezizomycotina</taxon>
        <taxon>Sordariomycetes</taxon>
        <taxon>Sordariomycetidae</taxon>
        <taxon>Sordariales</taxon>
        <taxon>Sordariaceae</taxon>
        <taxon>Neurospora</taxon>
    </lineage>
</organism>
<comment type="caution">
    <text evidence="1">The sequence shown here is derived from an EMBL/GenBank/DDBJ whole genome shotgun (WGS) entry which is preliminary data.</text>
</comment>
<dbReference type="EMBL" id="JAULSX010000003">
    <property type="protein sequence ID" value="KAK3494915.1"/>
    <property type="molecule type" value="Genomic_DNA"/>
</dbReference>
<name>A0AAJ0IB70_9PEZI</name>
<dbReference type="GeneID" id="87874669"/>